<dbReference type="GO" id="GO:0005930">
    <property type="term" value="C:axoneme"/>
    <property type="evidence" value="ECO:0007669"/>
    <property type="project" value="TreeGrafter"/>
</dbReference>
<feature type="compositionally biased region" description="Polar residues" evidence="1">
    <location>
        <begin position="196"/>
        <end position="216"/>
    </location>
</feature>
<gene>
    <name evidence="3" type="ORF">GUITHDRAFT_152273</name>
</gene>
<name>L1JEN6_GUITC</name>
<dbReference type="RefSeq" id="XP_005833579.1">
    <property type="nucleotide sequence ID" value="XM_005833522.1"/>
</dbReference>
<dbReference type="AlphaFoldDB" id="L1JEN6"/>
<dbReference type="SUPFAM" id="SSF47576">
    <property type="entry name" value="Calponin-homology domain, CH-domain"/>
    <property type="match status" value="1"/>
</dbReference>
<dbReference type="Gene3D" id="1.10.418.10">
    <property type="entry name" value="Calponin-like domain"/>
    <property type="match status" value="1"/>
</dbReference>
<dbReference type="InterPro" id="IPR001715">
    <property type="entry name" value="CH_dom"/>
</dbReference>
<feature type="region of interest" description="Disordered" evidence="1">
    <location>
        <begin position="113"/>
        <end position="145"/>
    </location>
</feature>
<dbReference type="Pfam" id="PF06294">
    <property type="entry name" value="CH_2"/>
    <property type="match status" value="1"/>
</dbReference>
<proteinExistence type="predicted"/>
<dbReference type="GO" id="GO:0051493">
    <property type="term" value="P:regulation of cytoskeleton organization"/>
    <property type="evidence" value="ECO:0007669"/>
    <property type="project" value="TreeGrafter"/>
</dbReference>
<dbReference type="InterPro" id="IPR036872">
    <property type="entry name" value="CH_dom_sf"/>
</dbReference>
<dbReference type="HOGENOM" id="CLU_1217490_0_0_1"/>
<evidence type="ECO:0000256" key="1">
    <source>
        <dbReference type="SAM" id="MobiDB-lite"/>
    </source>
</evidence>
<feature type="non-terminal residue" evidence="3">
    <location>
        <position position="229"/>
    </location>
</feature>
<dbReference type="PaxDb" id="55529-EKX46599"/>
<reference evidence="3" key="1">
    <citation type="journal article" date="2012" name="Nature">
        <title>Algal genomes reveal evolutionary mosaicism and the fate of nucleomorphs.</title>
        <authorList>
            <consortium name="DOE Joint Genome Institute"/>
            <person name="Curtis B.A."/>
            <person name="Tanifuji G."/>
            <person name="Burki F."/>
            <person name="Gruber A."/>
            <person name="Irimia M."/>
            <person name="Maruyama S."/>
            <person name="Arias M.C."/>
            <person name="Ball S.G."/>
            <person name="Gile G.H."/>
            <person name="Hirakawa Y."/>
            <person name="Hopkins J.F."/>
            <person name="Kuo A."/>
            <person name="Rensing S.A."/>
            <person name="Schmutz J."/>
            <person name="Symeonidi A."/>
            <person name="Elias M."/>
            <person name="Eveleigh R.J."/>
            <person name="Herman E.K."/>
            <person name="Klute M.J."/>
            <person name="Nakayama T."/>
            <person name="Obornik M."/>
            <person name="Reyes-Prieto A."/>
            <person name="Armbrust E.V."/>
            <person name="Aves S.J."/>
            <person name="Beiko R.G."/>
            <person name="Coutinho P."/>
            <person name="Dacks J.B."/>
            <person name="Durnford D.G."/>
            <person name="Fast N.M."/>
            <person name="Green B.R."/>
            <person name="Grisdale C.J."/>
            <person name="Hempel F."/>
            <person name="Henrissat B."/>
            <person name="Hoppner M.P."/>
            <person name="Ishida K."/>
            <person name="Kim E."/>
            <person name="Koreny L."/>
            <person name="Kroth P.G."/>
            <person name="Liu Y."/>
            <person name="Malik S.B."/>
            <person name="Maier U.G."/>
            <person name="McRose D."/>
            <person name="Mock T."/>
            <person name="Neilson J.A."/>
            <person name="Onodera N.T."/>
            <person name="Poole A.M."/>
            <person name="Pritham E.J."/>
            <person name="Richards T.A."/>
            <person name="Rocap G."/>
            <person name="Roy S.W."/>
            <person name="Sarai C."/>
            <person name="Schaack S."/>
            <person name="Shirato S."/>
            <person name="Slamovits C.H."/>
            <person name="Spencer D.F."/>
            <person name="Suzuki S."/>
            <person name="Worden A.Z."/>
            <person name="Zauner S."/>
            <person name="Barry K."/>
            <person name="Bell C."/>
            <person name="Bharti A.K."/>
            <person name="Crow J.A."/>
            <person name="Grimwood J."/>
            <person name="Kramer R."/>
            <person name="Lindquist E."/>
            <person name="Lucas S."/>
            <person name="Salamov A."/>
            <person name="McFadden G.I."/>
            <person name="Lane C.E."/>
            <person name="Keeling P.J."/>
            <person name="Gray M.W."/>
            <person name="Grigoriev I.V."/>
            <person name="Archibald J.M."/>
        </authorList>
    </citation>
    <scope>NUCLEOTIDE SEQUENCE</scope>
    <source>
        <strain evidence="3">CCMP2712</strain>
    </source>
</reference>
<feature type="compositionally biased region" description="Basic and acidic residues" evidence="1">
    <location>
        <begin position="127"/>
        <end position="145"/>
    </location>
</feature>
<dbReference type="KEGG" id="gtt:GUITHDRAFT_152273"/>
<dbReference type="FunFam" id="1.10.418.10:FF:000059">
    <property type="entry name" value="RIKEN cDNA 6430531B16 gene"/>
    <property type="match status" value="1"/>
</dbReference>
<evidence type="ECO:0000259" key="2">
    <source>
        <dbReference type="PROSITE" id="PS50021"/>
    </source>
</evidence>
<dbReference type="STRING" id="905079.L1JEN6"/>
<evidence type="ECO:0000313" key="3">
    <source>
        <dbReference type="EMBL" id="EKX46599.1"/>
    </source>
</evidence>
<dbReference type="InterPro" id="IPR052111">
    <property type="entry name" value="Spermatogenesis_Ciliary_MAP"/>
</dbReference>
<dbReference type="EMBL" id="JH992993">
    <property type="protein sequence ID" value="EKX46599.1"/>
    <property type="molecule type" value="Genomic_DNA"/>
</dbReference>
<sequence length="229" mass="26079">MVVAKEIEGWLEKIPLRKGMKNLARDFSDGCMCAEVIKNFLPTAVDLHNYSESLSVARKRENWIVLNHKVLKKHLGINLGKGDIEDLCSGANDSAEKLLLQIKKKIESKLSKVAQTKKEQQAGAKVNDAKQLHREQGKTDREEKSYAIEERMPEAKAPTQENKNPYQARLDSLESPHAVSDYDQQPSHRKFFEPQNLMSRGQQPVQPSSYQGNDRNGYEQNFAMNKMLL</sequence>
<dbReference type="PROSITE" id="PS50021">
    <property type="entry name" value="CH"/>
    <property type="match status" value="1"/>
</dbReference>
<accession>L1JEN6</accession>
<dbReference type="PANTHER" id="PTHR12509">
    <property type="entry name" value="SPERMATOGENESIS-ASSOCIATED 4-RELATED"/>
    <property type="match status" value="1"/>
</dbReference>
<organism evidence="3">
    <name type="scientific">Guillardia theta (strain CCMP2712)</name>
    <name type="common">Cryptophyte</name>
    <dbReference type="NCBI Taxonomy" id="905079"/>
    <lineage>
        <taxon>Eukaryota</taxon>
        <taxon>Cryptophyceae</taxon>
        <taxon>Pyrenomonadales</taxon>
        <taxon>Geminigeraceae</taxon>
        <taxon>Guillardia</taxon>
    </lineage>
</organism>
<protein>
    <recommendedName>
        <fullName evidence="2">Calponin-homology (CH) domain-containing protein</fullName>
    </recommendedName>
</protein>
<dbReference type="OrthoDB" id="193300at2759"/>
<dbReference type="InterPro" id="IPR010441">
    <property type="entry name" value="CH_2"/>
</dbReference>
<feature type="region of interest" description="Disordered" evidence="1">
    <location>
        <begin position="178"/>
        <end position="216"/>
    </location>
</feature>
<dbReference type="GeneID" id="17303403"/>
<feature type="domain" description="Calponin-homology (CH)" evidence="2">
    <location>
        <begin position="1"/>
        <end position="107"/>
    </location>
</feature>
<dbReference type="GO" id="GO:0008017">
    <property type="term" value="F:microtubule binding"/>
    <property type="evidence" value="ECO:0007669"/>
    <property type="project" value="TreeGrafter"/>
</dbReference>